<organism evidence="2 3">
    <name type="scientific">Parelaphostrongylus tenuis</name>
    <name type="common">Meningeal worm</name>
    <dbReference type="NCBI Taxonomy" id="148309"/>
    <lineage>
        <taxon>Eukaryota</taxon>
        <taxon>Metazoa</taxon>
        <taxon>Ecdysozoa</taxon>
        <taxon>Nematoda</taxon>
        <taxon>Chromadorea</taxon>
        <taxon>Rhabditida</taxon>
        <taxon>Rhabditina</taxon>
        <taxon>Rhabditomorpha</taxon>
        <taxon>Strongyloidea</taxon>
        <taxon>Metastrongylidae</taxon>
        <taxon>Parelaphostrongylus</taxon>
    </lineage>
</organism>
<reference evidence="2" key="1">
    <citation type="submission" date="2021-06" db="EMBL/GenBank/DDBJ databases">
        <title>Parelaphostrongylus tenuis whole genome reference sequence.</title>
        <authorList>
            <person name="Garwood T.J."/>
            <person name="Larsen P.A."/>
            <person name="Fountain-Jones N.M."/>
            <person name="Garbe J.R."/>
            <person name="Macchietto M.G."/>
            <person name="Kania S.A."/>
            <person name="Gerhold R.W."/>
            <person name="Richards J.E."/>
            <person name="Wolf T.M."/>
        </authorList>
    </citation>
    <scope>NUCLEOTIDE SEQUENCE</scope>
    <source>
        <strain evidence="2">MNPRO001-30</strain>
        <tissue evidence="2">Meninges</tissue>
    </source>
</reference>
<dbReference type="EMBL" id="JAHQIW010000713">
    <property type="protein sequence ID" value="KAJ1349671.1"/>
    <property type="molecule type" value="Genomic_DNA"/>
</dbReference>
<feature type="region of interest" description="Disordered" evidence="1">
    <location>
        <begin position="1"/>
        <end position="38"/>
    </location>
</feature>
<accession>A0AAD5MI74</accession>
<gene>
    <name evidence="2" type="ORF">KIN20_005274</name>
</gene>
<protein>
    <submittedName>
        <fullName evidence="2">Uncharacterized protein</fullName>
    </submittedName>
</protein>
<feature type="compositionally biased region" description="Basic and acidic residues" evidence="1">
    <location>
        <begin position="20"/>
        <end position="38"/>
    </location>
</feature>
<comment type="caution">
    <text evidence="2">The sequence shown here is derived from an EMBL/GenBank/DDBJ whole genome shotgun (WGS) entry which is preliminary data.</text>
</comment>
<dbReference type="AlphaFoldDB" id="A0AAD5MI74"/>
<keyword evidence="3" id="KW-1185">Reference proteome</keyword>
<sequence>MSNGHRRTGRGPIGQIQETLSDKRHQDHGSTSRFDGEELTVEMDRVGYHQAQETTVGRAFPSPKQWGWFGVLQ</sequence>
<dbReference type="Proteomes" id="UP001196413">
    <property type="component" value="Unassembled WGS sequence"/>
</dbReference>
<name>A0AAD5MI74_PARTN</name>
<evidence type="ECO:0000313" key="3">
    <source>
        <dbReference type="Proteomes" id="UP001196413"/>
    </source>
</evidence>
<evidence type="ECO:0000256" key="1">
    <source>
        <dbReference type="SAM" id="MobiDB-lite"/>
    </source>
</evidence>
<proteinExistence type="predicted"/>
<evidence type="ECO:0000313" key="2">
    <source>
        <dbReference type="EMBL" id="KAJ1349671.1"/>
    </source>
</evidence>